<comment type="similarity">
    <text evidence="2 4">Belongs to the class-IV pyridoxal-phosphate-dependent aminotransferase family.</text>
</comment>
<reference evidence="8 9" key="2">
    <citation type="submission" date="2017-07" db="EMBL/GenBank/DDBJ databases">
        <title>Candidatus Dactylopiibacterium carminicum, a nitrogen-fixing symbiont of the cochineal insect Dactylopius coccus and Dactylopius opuntiae (Hemiptera: Coccoidea: Dactylopiidae).</title>
        <authorList>
            <person name="Vera A."/>
        </authorList>
    </citation>
    <scope>NUCLEOTIDE SEQUENCE [LARGE SCALE GENOMIC DNA]</scope>
    <source>
        <strain evidence="8 9">NFDCM</strain>
    </source>
</reference>
<dbReference type="GO" id="GO:0009396">
    <property type="term" value="P:folic acid-containing compound biosynthetic process"/>
    <property type="evidence" value="ECO:0007669"/>
    <property type="project" value="InterPro"/>
</dbReference>
<evidence type="ECO:0000313" key="9">
    <source>
        <dbReference type="Proteomes" id="UP000216107"/>
    </source>
</evidence>
<evidence type="ECO:0000256" key="5">
    <source>
        <dbReference type="RuleBase" id="RU004516"/>
    </source>
</evidence>
<evidence type="ECO:0000256" key="2">
    <source>
        <dbReference type="ARBA" id="ARBA00009320"/>
    </source>
</evidence>
<dbReference type="Pfam" id="PF01063">
    <property type="entry name" value="Aminotran_4"/>
    <property type="match status" value="1"/>
</dbReference>
<dbReference type="GO" id="GO:0000162">
    <property type="term" value="P:L-tryptophan biosynthetic process"/>
    <property type="evidence" value="ECO:0007669"/>
    <property type="project" value="TreeGrafter"/>
</dbReference>
<dbReference type="Gene3D" id="3.20.10.10">
    <property type="entry name" value="D-amino Acid Aminotransferase, subunit A, domain 2"/>
    <property type="match status" value="1"/>
</dbReference>
<evidence type="ECO:0000256" key="4">
    <source>
        <dbReference type="RuleBase" id="RU004106"/>
    </source>
</evidence>
<dbReference type="SUPFAM" id="SSF56322">
    <property type="entry name" value="ADC synthase"/>
    <property type="match status" value="1"/>
</dbReference>
<dbReference type="Gene3D" id="3.60.120.10">
    <property type="entry name" value="Anthranilate synthase"/>
    <property type="match status" value="1"/>
</dbReference>
<sequence length="596" mass="64858">MSFAAPLVRASTAFALFEDNVAQPAHARWLHNCIGHLRADHPEQLPACFATLDAARAQGHWVALAAHYELGLAFEPVLQPNLGADQPLLRAWIFTEASSLAGDALESWWQTRLDALSPQAREGGLLTLYPTWDESRHASACHRILDWIKAGDCYQVNLTFPLHGRHYGHPLAVAHALRATQGSAHGALIHDGQDWILSRSPELFITRCGERLKARPMKGTAARSPDPVEDAARAQALATSPKDQAENLMIVDLIRNDLGRLTAPGGVEVTSLFSVERYASVYQLTSSIEAAPVRAGLEETLRALFPCGSVTGAPKIRAMQIIDTLEGAPRGIYCGGLGWIAPDGDFSLNVPIRTLLLTQQGNCRLDVGSGIVADSNPTDEYRECLTKARFAMPDLHLIETLRREADGCYPLLAGHLARLAASAAKLGFICPQPAIRAALMQEPAEGLLRVRLQLWRDGRFVITSRPLDPQPVQPRITPAGFTLDSTDPRLHHKTSARRFYDEALQQALEAGLYDVLFCNEHGALCEGARSNLFLSIDDGPLLTPASDAGLLPGVLRADLLARGLAREAMLTPADLVRARHIYMGNALRGLVKVTLV</sequence>
<dbReference type="PROSITE" id="PS00770">
    <property type="entry name" value="AA_TRANSFER_CLASS_4"/>
    <property type="match status" value="1"/>
</dbReference>
<comment type="caution">
    <text evidence="8">The sequence shown here is derived from an EMBL/GenBank/DDBJ whole genome shotgun (WGS) entry which is preliminary data.</text>
</comment>
<dbReference type="InterPro" id="IPR043132">
    <property type="entry name" value="BCAT-like_C"/>
</dbReference>
<comment type="cofactor">
    <cofactor evidence="1 5">
        <name>pyridoxal 5'-phosphate</name>
        <dbReference type="ChEBI" id="CHEBI:597326"/>
    </cofactor>
</comment>
<evidence type="ECO:0000256" key="3">
    <source>
        <dbReference type="ARBA" id="ARBA00022898"/>
    </source>
</evidence>
<dbReference type="EMBL" id="NMRN01000035">
    <property type="protein sequence ID" value="PAS92546.1"/>
    <property type="molecule type" value="Genomic_DNA"/>
</dbReference>
<dbReference type="Proteomes" id="UP000216107">
    <property type="component" value="Unassembled WGS sequence"/>
</dbReference>
<evidence type="ECO:0000259" key="6">
    <source>
        <dbReference type="Pfam" id="PF00425"/>
    </source>
</evidence>
<dbReference type="GO" id="GO:0046820">
    <property type="term" value="F:4-amino-4-deoxychorismate synthase activity"/>
    <property type="evidence" value="ECO:0007669"/>
    <property type="project" value="TreeGrafter"/>
</dbReference>
<dbReference type="Gene3D" id="3.30.470.10">
    <property type="match status" value="1"/>
</dbReference>
<protein>
    <submittedName>
        <fullName evidence="8">Aminodeoxychorismate synthase, component I</fullName>
    </submittedName>
</protein>
<dbReference type="InterPro" id="IPR043131">
    <property type="entry name" value="BCAT-like_N"/>
</dbReference>
<dbReference type="NCBIfam" id="TIGR00553">
    <property type="entry name" value="pabB"/>
    <property type="match status" value="1"/>
</dbReference>
<evidence type="ECO:0000313" key="8">
    <source>
        <dbReference type="EMBL" id="PAS92546.1"/>
    </source>
</evidence>
<dbReference type="InterPro" id="IPR015890">
    <property type="entry name" value="Chorismate_C"/>
</dbReference>
<dbReference type="Proteomes" id="UP000623509">
    <property type="component" value="Unassembled WGS sequence"/>
</dbReference>
<dbReference type="InterPro" id="IPR005802">
    <property type="entry name" value="ADC_synth_comp_1"/>
</dbReference>
<gene>
    <name evidence="8" type="primary">pabB</name>
    <name evidence="7" type="ORF">BGI27_11965</name>
    <name evidence="8" type="ORF">CGU29_11045</name>
</gene>
<proteinExistence type="inferred from homology"/>
<dbReference type="InterPro" id="IPR018300">
    <property type="entry name" value="Aminotrans_IV_CS"/>
</dbReference>
<keyword evidence="3 5" id="KW-0663">Pyridoxal phosphate</keyword>
<dbReference type="AlphaFoldDB" id="A0A272ER50"/>
<accession>A0A272ER50</accession>
<dbReference type="OrthoDB" id="9803598at2"/>
<dbReference type="PANTHER" id="PTHR11236:SF50">
    <property type="entry name" value="AMINODEOXYCHORISMATE SYNTHASE COMPONENT 1"/>
    <property type="match status" value="1"/>
</dbReference>
<reference evidence="7 10" key="1">
    <citation type="submission" date="2016-08" db="EMBL/GenBank/DDBJ databases">
        <title>Candidatus Dactylopiibacterium carminicum genome sequence.</title>
        <authorList>
            <person name="Ramirez-Puebla S.T."/>
            <person name="Ormeno-Orrillo E."/>
            <person name="Vera-Ponce De Leon A."/>
            <person name="Luis L."/>
            <person name="Sanchez-Flores A."/>
            <person name="Monica R."/>
            <person name="Martinez-Romero E."/>
        </authorList>
    </citation>
    <scope>NUCLEOTIDE SEQUENCE [LARGE SCALE GENOMIC DNA]</scope>
    <source>
        <strain evidence="7">END1</strain>
    </source>
</reference>
<evidence type="ECO:0000313" key="10">
    <source>
        <dbReference type="Proteomes" id="UP000623509"/>
    </source>
</evidence>
<dbReference type="InterPro" id="IPR005801">
    <property type="entry name" value="ADC_synthase"/>
</dbReference>
<dbReference type="Pfam" id="PF00425">
    <property type="entry name" value="Chorismate_bind"/>
    <property type="match status" value="1"/>
</dbReference>
<evidence type="ECO:0000256" key="1">
    <source>
        <dbReference type="ARBA" id="ARBA00001933"/>
    </source>
</evidence>
<keyword evidence="10" id="KW-1185">Reference proteome</keyword>
<dbReference type="SUPFAM" id="SSF56752">
    <property type="entry name" value="D-aminoacid aminotransferase-like PLP-dependent enzymes"/>
    <property type="match status" value="1"/>
</dbReference>
<dbReference type="InterPro" id="IPR019999">
    <property type="entry name" value="Anth_synth_I-like"/>
</dbReference>
<feature type="domain" description="Chorismate-utilising enzyme C-terminal" evidence="6">
    <location>
        <begin position="135"/>
        <end position="387"/>
    </location>
</feature>
<organism evidence="8 9">
    <name type="scientific">Candidatus Dactylopiibacterium carminicum</name>
    <dbReference type="NCBI Taxonomy" id="857335"/>
    <lineage>
        <taxon>Bacteria</taxon>
        <taxon>Pseudomonadati</taxon>
        <taxon>Pseudomonadota</taxon>
        <taxon>Betaproteobacteria</taxon>
        <taxon>Rhodocyclales</taxon>
        <taxon>Rhodocyclaceae</taxon>
        <taxon>Candidatus Dactylopiibacterium</taxon>
    </lineage>
</organism>
<dbReference type="PANTHER" id="PTHR11236">
    <property type="entry name" value="AMINOBENZOATE/ANTHRANILATE SYNTHASE"/>
    <property type="match status" value="1"/>
</dbReference>
<dbReference type="InterPro" id="IPR036038">
    <property type="entry name" value="Aminotransferase-like"/>
</dbReference>
<dbReference type="PRINTS" id="PR00095">
    <property type="entry name" value="ANTSNTHASEI"/>
</dbReference>
<evidence type="ECO:0000313" key="7">
    <source>
        <dbReference type="EMBL" id="KAF7598656.1"/>
    </source>
</evidence>
<name>A0A272ER50_9RHOO</name>
<dbReference type="EMBL" id="MDUX01000041">
    <property type="protein sequence ID" value="KAF7598656.1"/>
    <property type="molecule type" value="Genomic_DNA"/>
</dbReference>
<dbReference type="InterPro" id="IPR001544">
    <property type="entry name" value="Aminotrans_IV"/>
</dbReference>